<keyword evidence="1" id="KW-1133">Transmembrane helix</keyword>
<name>A0A2D2B2P4_9CAUL</name>
<reference evidence="2 3" key="1">
    <citation type="submission" date="2017-10" db="EMBL/GenBank/DDBJ databases">
        <title>Genome sequence of Caulobacter mirabilis FWC38.</title>
        <authorList>
            <person name="Fiebig A."/>
            <person name="Crosson S."/>
        </authorList>
    </citation>
    <scope>NUCLEOTIDE SEQUENCE [LARGE SCALE GENOMIC DNA]</scope>
    <source>
        <strain evidence="2 3">FWC 38</strain>
    </source>
</reference>
<keyword evidence="3" id="KW-1185">Reference proteome</keyword>
<dbReference type="Proteomes" id="UP000228945">
    <property type="component" value="Chromosome"/>
</dbReference>
<dbReference type="OrthoDB" id="9815686at2"/>
<feature type="transmembrane region" description="Helical" evidence="1">
    <location>
        <begin position="116"/>
        <end position="136"/>
    </location>
</feature>
<feature type="transmembrane region" description="Helical" evidence="1">
    <location>
        <begin position="57"/>
        <end position="79"/>
    </location>
</feature>
<keyword evidence="1" id="KW-0472">Membrane</keyword>
<organism evidence="2 3">
    <name type="scientific">Caulobacter mirabilis</name>
    <dbReference type="NCBI Taxonomy" id="69666"/>
    <lineage>
        <taxon>Bacteria</taxon>
        <taxon>Pseudomonadati</taxon>
        <taxon>Pseudomonadota</taxon>
        <taxon>Alphaproteobacteria</taxon>
        <taxon>Caulobacterales</taxon>
        <taxon>Caulobacteraceae</taxon>
        <taxon>Caulobacter</taxon>
    </lineage>
</organism>
<evidence type="ECO:0008006" key="4">
    <source>
        <dbReference type="Google" id="ProtNLM"/>
    </source>
</evidence>
<protein>
    <recommendedName>
        <fullName evidence="4">DUF2306 domain-containing protein</fullName>
    </recommendedName>
</protein>
<dbReference type="RefSeq" id="WP_099623744.1">
    <property type="nucleotide sequence ID" value="NZ_CP024201.1"/>
</dbReference>
<dbReference type="KEGG" id="cmb:CSW64_19955"/>
<feature type="transmembrane region" description="Helical" evidence="1">
    <location>
        <begin position="91"/>
        <end position="110"/>
    </location>
</feature>
<evidence type="ECO:0000313" key="3">
    <source>
        <dbReference type="Proteomes" id="UP000228945"/>
    </source>
</evidence>
<feature type="transmembrane region" description="Helical" evidence="1">
    <location>
        <begin position="148"/>
        <end position="171"/>
    </location>
</feature>
<keyword evidence="1" id="KW-0812">Transmembrane</keyword>
<dbReference type="InterPro" id="IPR018750">
    <property type="entry name" value="DUF2306_membrane"/>
</dbReference>
<gene>
    <name evidence="2" type="ORF">CSW64_19955</name>
</gene>
<evidence type="ECO:0000313" key="2">
    <source>
        <dbReference type="EMBL" id="ATQ44496.1"/>
    </source>
</evidence>
<proteinExistence type="predicted"/>
<accession>A0A2D2B2P4</accession>
<dbReference type="EMBL" id="CP024201">
    <property type="protein sequence ID" value="ATQ44496.1"/>
    <property type="molecule type" value="Genomic_DNA"/>
</dbReference>
<sequence>MAATPSRIRPASRLAGWALVAAAAIALALYAGPQIIALAKTSRLHAPDLALFAAQPWVIQVHILAALAMVALGGIILSLRKGDRLHRTAGWIWTILMMITAGSSLFIVGINGDVWSLIHLLSGWTLVSLPAAIYAARKHRIEIHRRAMTGLFVGGALIAGGFAFVPGRLMWRLLFG</sequence>
<evidence type="ECO:0000256" key="1">
    <source>
        <dbReference type="SAM" id="Phobius"/>
    </source>
</evidence>
<dbReference type="Pfam" id="PF10067">
    <property type="entry name" value="DUF2306"/>
    <property type="match status" value="1"/>
</dbReference>
<dbReference type="AlphaFoldDB" id="A0A2D2B2P4"/>